<evidence type="ECO:0000313" key="11">
    <source>
        <dbReference type="WBParaSite" id="maker-uti_cns_0002766-snap-gene-0.2-mRNA-1"/>
    </source>
</evidence>
<dbReference type="PANTHER" id="PTHR33050">
    <property type="entry name" value="REVERSE TRANSCRIPTASE DOMAIN-CONTAINING PROTEIN"/>
    <property type="match status" value="1"/>
</dbReference>
<evidence type="ECO:0000256" key="7">
    <source>
        <dbReference type="SAM" id="MobiDB-lite"/>
    </source>
</evidence>
<dbReference type="FunFam" id="1.10.238.10:FF:000178">
    <property type="entry name" value="Calmodulin-2 A"/>
    <property type="match status" value="1"/>
</dbReference>
<dbReference type="CDD" id="cd00051">
    <property type="entry name" value="EFh"/>
    <property type="match status" value="2"/>
</dbReference>
<accession>A0A1I8GRR9</accession>
<dbReference type="InterPro" id="IPR018247">
    <property type="entry name" value="EF_Hand_1_Ca_BS"/>
</dbReference>
<dbReference type="Gene3D" id="1.10.238.10">
    <property type="entry name" value="EF-hand"/>
    <property type="match status" value="2"/>
</dbReference>
<feature type="coiled-coil region" evidence="6">
    <location>
        <begin position="1722"/>
        <end position="1758"/>
    </location>
</feature>
<feature type="region of interest" description="Disordered" evidence="7">
    <location>
        <begin position="3256"/>
        <end position="3298"/>
    </location>
</feature>
<protein>
    <submittedName>
        <fullName evidence="11">Origin recognition complex subunit 1</fullName>
    </submittedName>
</protein>
<dbReference type="GO" id="GO:0003677">
    <property type="term" value="F:DNA binding"/>
    <property type="evidence" value="ECO:0007669"/>
    <property type="project" value="UniProtKB-KW"/>
</dbReference>
<dbReference type="InterPro" id="IPR043502">
    <property type="entry name" value="DNA/RNA_pol_sf"/>
</dbReference>
<dbReference type="PROSITE" id="PS50103">
    <property type="entry name" value="ZF_C3H1"/>
    <property type="match status" value="1"/>
</dbReference>
<keyword evidence="4" id="KW-0233">DNA recombination</keyword>
<evidence type="ECO:0000256" key="3">
    <source>
        <dbReference type="ARBA" id="ARBA00023125"/>
    </source>
</evidence>
<keyword evidence="5" id="KW-0863">Zinc-finger</keyword>
<dbReference type="SUPFAM" id="SSF47473">
    <property type="entry name" value="EF-hand"/>
    <property type="match status" value="1"/>
</dbReference>
<dbReference type="GO" id="GO:0008270">
    <property type="term" value="F:zinc ion binding"/>
    <property type="evidence" value="ECO:0007669"/>
    <property type="project" value="UniProtKB-KW"/>
</dbReference>
<dbReference type="SMART" id="SM00054">
    <property type="entry name" value="EFh"/>
    <property type="match status" value="4"/>
</dbReference>
<dbReference type="GO" id="GO:0006310">
    <property type="term" value="P:DNA recombination"/>
    <property type="evidence" value="ECO:0007669"/>
    <property type="project" value="UniProtKB-KW"/>
</dbReference>
<keyword evidence="6" id="KW-0175">Coiled coil</keyword>
<keyword evidence="1" id="KW-0677">Repeat</keyword>
<evidence type="ECO:0000259" key="8">
    <source>
        <dbReference type="PROSITE" id="PS50103"/>
    </source>
</evidence>
<dbReference type="GO" id="GO:0015074">
    <property type="term" value="P:DNA integration"/>
    <property type="evidence" value="ECO:0007669"/>
    <property type="project" value="InterPro"/>
</dbReference>
<keyword evidence="10" id="KW-1185">Reference proteome</keyword>
<evidence type="ECO:0000256" key="4">
    <source>
        <dbReference type="ARBA" id="ARBA00023172"/>
    </source>
</evidence>
<dbReference type="Gene3D" id="1.10.150.130">
    <property type="match status" value="1"/>
</dbReference>
<feature type="region of interest" description="Disordered" evidence="7">
    <location>
        <begin position="769"/>
        <end position="807"/>
    </location>
</feature>
<feature type="domain" description="EF-hand" evidence="9">
    <location>
        <begin position="3023"/>
        <end position="3058"/>
    </location>
</feature>
<dbReference type="WBParaSite" id="maker-uti_cns_0002766-snap-gene-0.2-mRNA-1">
    <property type="protein sequence ID" value="maker-uti_cns_0002766-snap-gene-0.2-mRNA-1"/>
    <property type="gene ID" value="maker-uti_cns_0002766-snap-gene-0.2"/>
</dbReference>
<dbReference type="Gene3D" id="3.30.70.270">
    <property type="match status" value="1"/>
</dbReference>
<evidence type="ECO:0000256" key="6">
    <source>
        <dbReference type="SAM" id="Coils"/>
    </source>
</evidence>
<dbReference type="InterPro" id="IPR000477">
    <property type="entry name" value="RT_dom"/>
</dbReference>
<feature type="region of interest" description="Disordered" evidence="7">
    <location>
        <begin position="1678"/>
        <end position="1715"/>
    </location>
</feature>
<dbReference type="InterPro" id="IPR002048">
    <property type="entry name" value="EF_hand_dom"/>
</dbReference>
<feature type="zinc finger region" description="C3H1-type" evidence="5">
    <location>
        <begin position="1935"/>
        <end position="1962"/>
    </location>
</feature>
<dbReference type="PROSITE" id="PS50222">
    <property type="entry name" value="EF_HAND_2"/>
    <property type="match status" value="3"/>
</dbReference>
<keyword evidence="5" id="KW-0862">Zinc</keyword>
<feature type="domain" description="C3H1-type" evidence="8">
    <location>
        <begin position="1935"/>
        <end position="1962"/>
    </location>
</feature>
<dbReference type="InterPro" id="IPR000571">
    <property type="entry name" value="Znf_CCCH"/>
</dbReference>
<feature type="domain" description="EF-hand" evidence="9">
    <location>
        <begin position="2910"/>
        <end position="2945"/>
    </location>
</feature>
<dbReference type="Gene3D" id="1.10.443.10">
    <property type="entry name" value="Intergrase catalytic core"/>
    <property type="match status" value="1"/>
</dbReference>
<dbReference type="PROSITE" id="PS00018">
    <property type="entry name" value="EF_HAND_1"/>
    <property type="match status" value="2"/>
</dbReference>
<evidence type="ECO:0000313" key="10">
    <source>
        <dbReference type="Proteomes" id="UP000095280"/>
    </source>
</evidence>
<feature type="compositionally biased region" description="Basic and acidic residues" evidence="7">
    <location>
        <begin position="769"/>
        <end position="792"/>
    </location>
</feature>
<keyword evidence="3" id="KW-0238">DNA-binding</keyword>
<organism evidence="10 11">
    <name type="scientific">Macrostomum lignano</name>
    <dbReference type="NCBI Taxonomy" id="282301"/>
    <lineage>
        <taxon>Eukaryota</taxon>
        <taxon>Metazoa</taxon>
        <taxon>Spiralia</taxon>
        <taxon>Lophotrochozoa</taxon>
        <taxon>Platyhelminthes</taxon>
        <taxon>Rhabditophora</taxon>
        <taxon>Macrostomorpha</taxon>
        <taxon>Macrostomida</taxon>
        <taxon>Macrostomidae</taxon>
        <taxon>Macrostomum</taxon>
    </lineage>
</organism>
<dbReference type="GO" id="GO:0005509">
    <property type="term" value="F:calcium ion binding"/>
    <property type="evidence" value="ECO:0007669"/>
    <property type="project" value="InterPro"/>
</dbReference>
<feature type="region of interest" description="Disordered" evidence="7">
    <location>
        <begin position="1"/>
        <end position="27"/>
    </location>
</feature>
<feature type="compositionally biased region" description="Polar residues" evidence="7">
    <location>
        <begin position="3057"/>
        <end position="3066"/>
    </location>
</feature>
<keyword evidence="2" id="KW-0106">Calcium</keyword>
<dbReference type="SUPFAM" id="SSF56672">
    <property type="entry name" value="DNA/RNA polymerases"/>
    <property type="match status" value="1"/>
</dbReference>
<dbReference type="InterPro" id="IPR052055">
    <property type="entry name" value="Hepadnavirus_pol/RT"/>
</dbReference>
<name>A0A1I8GRR9_9PLAT</name>
<dbReference type="InterPro" id="IPR013762">
    <property type="entry name" value="Integrase-like_cat_sf"/>
</dbReference>
<evidence type="ECO:0000256" key="1">
    <source>
        <dbReference type="ARBA" id="ARBA00022737"/>
    </source>
</evidence>
<evidence type="ECO:0000259" key="9">
    <source>
        <dbReference type="PROSITE" id="PS50222"/>
    </source>
</evidence>
<dbReference type="Pfam" id="PF13499">
    <property type="entry name" value="EF-hand_7"/>
    <property type="match status" value="2"/>
</dbReference>
<dbReference type="Pfam" id="PF00078">
    <property type="entry name" value="RVT_1"/>
    <property type="match status" value="1"/>
</dbReference>
<dbReference type="Gene3D" id="3.10.10.10">
    <property type="entry name" value="HIV Type 1 Reverse Transcriptase, subunit A, domain 1"/>
    <property type="match status" value="1"/>
</dbReference>
<sequence>MRHPSPDMVTVAASPSSPSPSPSLSGPLENWASASSLPLYSKLALLSSCLSLPELQLPTNPVSMLPALLLPTNPAGSLSDPSCISLLLDSLLHRSLILPTLSLSSPVVDCLPLARLGQELLDFAPAQNASAVKRREVPAIAQASVDAADAAEELNSGQAALRRGHNRRRQAMSPSLAAYSMVETASNLALPESASRPVGSSFLLCSSESYSSQKCSDLADTRPCSSRGEYRQRPMTFGSTAKRQPLTPAVAGKPHLKANRPECRPSPQLCITDRVLRVAAGLSTRSSVRGQTPPLARAAAIRAPALNWRIGDRVQIHGVCSLCTGREGAQLHQAVSGSPVVIIGLPLRQAAVDTAQGGEPSGQRVLRRADQAAVSSAPEPVSGLNGLPSGPISKPSCFLFCHSAILPFCYSAFLPFCHSAILPFCHSPFYHSAILTFCDSAILPFCHSPFYHSAILTFCDSAILPFCHSFMPSFRHSAAEMNEQLLTNWLIANKLVHNSRPLLRQRHSIGDWLAAVLQAEGRSRIAKRQPLTVHGAQRDAPRIGVGLGELWGQAAHLTDFTLLPRLPERHLNSLRKSDKVAHNELIAQHLEQKDAASGREDSLNRLFAEGGLALILLQVGLDARVPLVDALGAQPGGQLGGPDQAEVLGAVADSRRRCYLRDTDWNPASPCQNCSCGCCCCCILCIGIVSSFLGISRAKNPERRKLSKRLSLNCDFLDSDDVERIPDARQHLAQSRVPLHNVAKCLGRDGGLQLLGQGAVAPLAKQRLRHEAADDQRRHQRPDALAEEHRLQEGPGAVPKNSRQPSARPIRLKMKAMLGRLVQKVTSTKQVGTSTDTAVITRLAGTLGIGEGKSFEVRARQVRPGKAAPMLASDMPTKQNSRHACRRNCGKWLAPFEARRCCCGSVKAVSSFPAVSGSRLCWFCTRSLLMKDTMAGAGCCGSNSQASTQVFSDGPKCPPTPPTAPPFRATKPNIQNGRQRIVASEEKFPMIVGQRDAVLANFQLALGGAQLGLAGQRDVHRSGDGVPAGQGLNVDAAYVENVASWRRKGATQPTSTALQRMSDLYRSACCGLFNAATSTTGCLRLRSNSVRLVVHRSLRPGHNQAARQGQLGDRVLLHQSGQCGEDRLVGAAFEPHAARGWLDEKMPHQFSADVVGLWLDAFGNLRNPHGQAECAREAVGVTDYESARLGVPEQVDSYRLFGALHVSELLLLDTHLVNLLSPSERMLLILLRLQMRRRLSHETPAAGWGGFFWSLQIVDALADGLQGDGLHFLVDFARRPHPSFLLMPRMRGGFASRSVHQRRLAGAKVAHGTGPMAGASHLDLLPDPLQRPLQFLQLAIEGVLTACLLARGFKALKGVLERRGNATVVLLRLLPQSLAAFRSFFSFFCVRRSSIASCRSQPAALLPLPPPLLPLPMPSSSSSKLSISWTGRFRLVPYRDDEAEYSNSGCCECDCSGGPSPAPPPRLRWAFPEPIFAASGELLRRHFGSPTRGWRGERCGAGGRIRLTPFPCLHQPPLQVLPHQRLINGACCNSQAKLFLGKRRRPKRGKAMQTVGGQGLLTGPSRSQKVCPAVRLLPHHCQLEAPAALALGFGPDMEKNIREGGAGIRPESQGSQALLLAVASGELLAGGPSSIQQPSSVRRTMAYRLPSTGPMQCCVRTSSAAVLHCQTLASELQSEEAEASDQYESGARSTAEKGNEAAELQSDAGAAAATGGLGSGAAGGLEDQLREAEQRIRLLKLRKEEALLQAEVSQLQQQPATSDLPGEFFDAFMSEEAHTRKQEIGLRKGSPYRIPEFISKRKQQDAGVTQSVDRSGKVVFKVKEAAVETLTMGDWIAGNARIMLRMLDDGRLVKRGDGGCPDVSELRDYLRYTVRIGELFDLGFEKARVLRFDDECRLGDSPGATWEARGSDIGLVATYLMAPQKGEVAAERPGRRSQGICFDFNKEAGCSRRNCRFAHRCRRCGQGHSEAAVHGGPVFNSRILSTDMNLTEWMEELNVVDVPQDRKSFILDGIANGFRITNVPARSIERIEVSNYNSINVLMEAVEKQIGREVELGRYRLCPKGQRPEIVSAIGALPKDNERVRLIHDCSRPASGCVNSMWVGQEKLRFSCAENFARKLTRGCWMTKVDLSEAYRAVGVHPDDFSRTGIKFRFRDSNAASYIYDTRLPFGAAASVTCFHRLSEAMKLMMVRRGFIKTEAYLDDFAFCGSREDCQNFFDQMTDLVTRLGFTVNWGKCQRPSQRMSFLGVEFDTLTGVKKLSDEKVEKLVCLLELEAGKTRISRRSLQHVIGKLGWAAQVICSGRTFMRELIECCNALRPGQRMKIDERLRSLFQWWTVSLKSCWWSKLWPMYVKDVAIESDACGRGGAAVLRMPNGCWDWCYVDWLMDADSAFVELPINYKEAVAPLLGVIRWREQLKGSRISIYCDNQAACHIINKGVSKCAPLQRLLQTVALMCLRYGMSVRRQAASDPLSRRAASLLSASYAPSSRRTINRHVLEWREFCMRSGWDSVHCPVVALLNYLADLVGTRMRSYSGASSVASSLSLWFRVNSAPDLTKHAATTLLLRGAKRELGLRATRKRPVSPFMLVELQRQVDGACRFQLACWTAVICCWWGMLRKSSLLPRTAKGPALMQRSNLQSHPRGLALRCCYGKTIQFKERVHLVLLPRLARRLALCPVAALERHIRENRLVSADQPLWSFCDARGNRRLLTGPQLDRFLSSKLVAAGFKREFFSAHSLRRGGATWASALGLPVSDVMRIGDWRSSAVQRYLPQFRQAAAASVSFARGHSSLVGGCGFASVFSPTSVFLCFSGFLPGRVLRNFPDISAHDGQKKCSATSLSIGFCRRSFGDEAYSLKQAELRKYFPAAGALEALICFRRQTAVTLVGKQSISWAETMKINQNLMDALKISDEELEELKEAFAIFDQDKSGFIEPQELRHILQVLGQNPTKAEIDSIIAEADVIVIDGKIDFNEFARIMKSNYKFKSASEMDNELMSAFQVFDRDSNGYISRQELEFVLTSIGERLTSEEVDEMFRFADTNEDGRISYKEAERSRERGATCSSRKQASGSWAPRRQARTEPSAEPVSRRRSLGSTHRVVTAEFGSCACIAKQYWVPLALRRVGQRSATGLQSRIEEALHNGLLNWEQSVPEGRVRLRFGARAARLVRLGAAATAGAHNAAPVPQGHVAFAVANGESIAVNVETQGGDSAAYADTARLGYSTCRGFGKERRVMSLAGQPLMTLEERVGTGVTPGTAKLVNRRGSWSESSWPTASPTNPPAPATVAEARPPPAGENGCSMRSQMSSSTSSLLVARKLLIASPLVSCTRATGRSAAAAGAASVNSALDKVGGGGRGGADFCCCCCDDVVDIGGGGKANLANTSRAASLRTSCAHSRLQSRSDSDWPGNGVRSASSSSLQTVGRLANPSQTIAERPLPLVNPLDGVVQSRRFHRQVGQFQADLGQEAANLVQCHPDTGAAHQQPGVFATFPERLGADAKQPASGASAGSIDRICQRPAAEAGNLVWRGLGMLVVLSVVVSIVIFGDVGGVEIGRLAGWLARIWRQFGQQAAQDGGARLHKPLGEAATAAAAGATRRCRRRLLMLLRLRRRRQRRGPATLHSAQSFTRCFDISSVTRGIPPADNCCCCCCAWRRGLAPPPAMTTPLDKAWPPEPAGDPLIRIGAGRCGVFNPPPNTAPHTLVVSDLATSRSSTSSMRTEVRPPPLAPCREQKLSRVRNSCSLSRSHSFLRCQESKRLCNEPPKSTRLALRPPGCRGDSRYRGGGIFLFARSAAVVTQSPQQCGLPLQPGVQLGPQLAAVDFKARSQGAQLFGHNPLAGHESQLVSHYVQHSRRIFYCNHFASRRVINRCFTVFEGTSFLFINHRLIVVNILVAAAAQSKRRRPVVIGVSRRSDVVPAQEVVFLFGRRRWRRRRLLRLLLFTVGRLASRSLQSQIVGQAGQNLKRQTGAAQTEIGVCGAEEQPALFGERLVAIGYQYAFGCVQPSQHYGQLQIVQFGDANFHRIFNAVAKQKEGGCVLKSLLTCERGVASVKGILQSRCAPTLLTEVLPKEVLQLLIADSFVQGGYHFDSSHCQIEYGSV</sequence>
<reference evidence="11" key="1">
    <citation type="submission" date="2016-11" db="UniProtKB">
        <authorList>
            <consortium name="WormBaseParasite"/>
        </authorList>
    </citation>
    <scope>IDENTIFICATION</scope>
</reference>
<dbReference type="InterPro" id="IPR011010">
    <property type="entry name" value="DNA_brk_join_enz"/>
</dbReference>
<evidence type="ECO:0000256" key="5">
    <source>
        <dbReference type="PROSITE-ProRule" id="PRU00723"/>
    </source>
</evidence>
<feature type="compositionally biased region" description="Polar residues" evidence="7">
    <location>
        <begin position="3405"/>
        <end position="3415"/>
    </location>
</feature>
<dbReference type="SUPFAM" id="SSF47823">
    <property type="entry name" value="lambda integrase-like, N-terminal domain"/>
    <property type="match status" value="1"/>
</dbReference>
<dbReference type="PANTHER" id="PTHR33050:SF7">
    <property type="entry name" value="RIBONUCLEASE H"/>
    <property type="match status" value="1"/>
</dbReference>
<dbReference type="InterPro" id="IPR043128">
    <property type="entry name" value="Rev_trsase/Diguanyl_cyclase"/>
</dbReference>
<dbReference type="Proteomes" id="UP000095280">
    <property type="component" value="Unplaced"/>
</dbReference>
<dbReference type="GO" id="GO:0043226">
    <property type="term" value="C:organelle"/>
    <property type="evidence" value="ECO:0007669"/>
    <property type="project" value="UniProtKB-ARBA"/>
</dbReference>
<keyword evidence="5" id="KW-0479">Metal-binding</keyword>
<feature type="region of interest" description="Disordered" evidence="7">
    <location>
        <begin position="3047"/>
        <end position="3088"/>
    </location>
</feature>
<feature type="domain" description="EF-hand" evidence="9">
    <location>
        <begin position="2987"/>
        <end position="3022"/>
    </location>
</feature>
<dbReference type="InterPro" id="IPR010998">
    <property type="entry name" value="Integrase_recombinase_N"/>
</dbReference>
<dbReference type="InterPro" id="IPR011992">
    <property type="entry name" value="EF-hand-dom_pair"/>
</dbReference>
<dbReference type="SUPFAM" id="SSF56349">
    <property type="entry name" value="DNA breaking-rejoining enzymes"/>
    <property type="match status" value="1"/>
</dbReference>
<feature type="region of interest" description="Disordered" evidence="7">
    <location>
        <begin position="3391"/>
        <end position="3415"/>
    </location>
</feature>
<evidence type="ECO:0000256" key="2">
    <source>
        <dbReference type="ARBA" id="ARBA00022837"/>
    </source>
</evidence>
<proteinExistence type="predicted"/>